<accession>A0A852TXC1</accession>
<dbReference type="RefSeq" id="WP_312863270.1">
    <property type="nucleotide sequence ID" value="NZ_BAAAYY010000031.1"/>
</dbReference>
<evidence type="ECO:0000256" key="1">
    <source>
        <dbReference type="SAM" id="MobiDB-lite"/>
    </source>
</evidence>
<evidence type="ECO:0000313" key="2">
    <source>
        <dbReference type="EMBL" id="NYE49156.1"/>
    </source>
</evidence>
<comment type="caution">
    <text evidence="2">The sequence shown here is derived from an EMBL/GenBank/DDBJ whole genome shotgun (WGS) entry which is preliminary data.</text>
</comment>
<protein>
    <submittedName>
        <fullName evidence="2">Uncharacterized protein</fullName>
    </submittedName>
</protein>
<gene>
    <name evidence="2" type="ORF">HDA32_004276</name>
</gene>
<dbReference type="Proteomes" id="UP000589036">
    <property type="component" value="Unassembled WGS sequence"/>
</dbReference>
<sequence>MTGETAQLLPATAAALGQLALGGVDRAGEGRVCVLIQVVGHALLPFTDGPLIGLDAILRWLDSWEVPRCWPAGPPATVPASYAQTGNERLWARGGHFGHSQVPESRAGGPGGIDPERILGSAAPRQRPGPPQSDAAPLPQVRHSRNGLRPHATAAP</sequence>
<organism evidence="2 3">
    <name type="scientific">Spinactinospora alkalitolerans</name>
    <dbReference type="NCBI Taxonomy" id="687207"/>
    <lineage>
        <taxon>Bacteria</taxon>
        <taxon>Bacillati</taxon>
        <taxon>Actinomycetota</taxon>
        <taxon>Actinomycetes</taxon>
        <taxon>Streptosporangiales</taxon>
        <taxon>Nocardiopsidaceae</taxon>
        <taxon>Spinactinospora</taxon>
    </lineage>
</organism>
<keyword evidence="3" id="KW-1185">Reference proteome</keyword>
<dbReference type="EMBL" id="JACCCC010000001">
    <property type="protein sequence ID" value="NYE49156.1"/>
    <property type="molecule type" value="Genomic_DNA"/>
</dbReference>
<proteinExistence type="predicted"/>
<evidence type="ECO:0000313" key="3">
    <source>
        <dbReference type="Proteomes" id="UP000589036"/>
    </source>
</evidence>
<reference evidence="2 3" key="1">
    <citation type="submission" date="2020-07" db="EMBL/GenBank/DDBJ databases">
        <title>Sequencing the genomes of 1000 actinobacteria strains.</title>
        <authorList>
            <person name="Klenk H.-P."/>
        </authorList>
    </citation>
    <scope>NUCLEOTIDE SEQUENCE [LARGE SCALE GENOMIC DNA]</scope>
    <source>
        <strain evidence="2 3">CXB654</strain>
    </source>
</reference>
<name>A0A852TXC1_9ACTN</name>
<feature type="region of interest" description="Disordered" evidence="1">
    <location>
        <begin position="92"/>
        <end position="156"/>
    </location>
</feature>
<dbReference type="AlphaFoldDB" id="A0A852TXC1"/>